<evidence type="ECO:0000313" key="1">
    <source>
        <dbReference type="EMBL" id="CCI54464.1"/>
    </source>
</evidence>
<organism evidence="1 2">
    <name type="scientific">Nostocoides jenkinsii Ben 74</name>
    <dbReference type="NCBI Taxonomy" id="1193518"/>
    <lineage>
        <taxon>Bacteria</taxon>
        <taxon>Bacillati</taxon>
        <taxon>Actinomycetota</taxon>
        <taxon>Actinomycetes</taxon>
        <taxon>Micrococcales</taxon>
        <taxon>Intrasporangiaceae</taxon>
        <taxon>Nostocoides</taxon>
    </lineage>
</organism>
<reference evidence="1 2" key="1">
    <citation type="journal article" date="2013" name="ISME J.">
        <title>A metabolic model for members of the genus Tetrasphaera involved in enhanced biological phosphorus removal.</title>
        <authorList>
            <person name="Kristiansen R."/>
            <person name="Nguyen H.T.T."/>
            <person name="Saunders A.M."/>
            <person name="Nielsen J.L."/>
            <person name="Wimmer R."/>
            <person name="Le V.Q."/>
            <person name="McIlroy S.J."/>
            <person name="Petrovski S."/>
            <person name="Seviour R.J."/>
            <person name="Calteau A."/>
            <person name="Nielsen K.L."/>
            <person name="Nielsen P.H."/>
        </authorList>
    </citation>
    <scope>NUCLEOTIDE SEQUENCE [LARGE SCALE GENOMIC DNA]</scope>
    <source>
        <strain evidence="1 2">Ben 74</strain>
    </source>
</reference>
<dbReference type="STRING" id="1193518.BN13_720018"/>
<protein>
    <submittedName>
        <fullName evidence="1">Secreted protein</fullName>
    </submittedName>
</protein>
<name>A0A077MD07_9MICO</name>
<comment type="caution">
    <text evidence="1">The sequence shown here is derived from an EMBL/GenBank/DDBJ whole genome shotgun (WGS) entry which is preliminary data.</text>
</comment>
<sequence>MAVISPTSPAAAAWGDPAIIARCGFAALSPTTLDCIQVDGIDWVVEPLDDGVAFTTYGRDPALEVLIPKAYAPEPMVLPDFDQVAEALPRTGHACT</sequence>
<dbReference type="InterPro" id="IPR021903">
    <property type="entry name" value="DUF3515"/>
</dbReference>
<dbReference type="AlphaFoldDB" id="A0A077MD07"/>
<dbReference type="Pfam" id="PF12028">
    <property type="entry name" value="DUF3515"/>
    <property type="match status" value="1"/>
</dbReference>
<gene>
    <name evidence="1" type="ORF">BN13_720018</name>
</gene>
<keyword evidence="2" id="KW-1185">Reference proteome</keyword>
<dbReference type="Proteomes" id="UP000035720">
    <property type="component" value="Unassembled WGS sequence"/>
</dbReference>
<proteinExistence type="predicted"/>
<evidence type="ECO:0000313" key="2">
    <source>
        <dbReference type="Proteomes" id="UP000035720"/>
    </source>
</evidence>
<dbReference type="RefSeq" id="WP_407667859.1">
    <property type="nucleotide sequence ID" value="NZ_HF571038.1"/>
</dbReference>
<accession>A0A077MD07</accession>
<dbReference type="EMBL" id="CAJC01000186">
    <property type="protein sequence ID" value="CCI54464.1"/>
    <property type="molecule type" value="Genomic_DNA"/>
</dbReference>